<name>A0ABX5YGP5_9PLAN</name>
<sequence length="63" mass="7052">MFLAKDVRETGFEIFYDPTSTDPGHCSISGEGCIAIPNKKLQKLAKRTRILTDEEIENPNQIA</sequence>
<gene>
    <name evidence="1" type="ORF">GmarT_06950</name>
</gene>
<accession>A0ABX5YGP5</accession>
<proteinExistence type="predicted"/>
<organism evidence="1 2">
    <name type="scientific">Gimesia maris</name>
    <dbReference type="NCBI Taxonomy" id="122"/>
    <lineage>
        <taxon>Bacteria</taxon>
        <taxon>Pseudomonadati</taxon>
        <taxon>Planctomycetota</taxon>
        <taxon>Planctomycetia</taxon>
        <taxon>Planctomycetales</taxon>
        <taxon>Planctomycetaceae</taxon>
        <taxon>Gimesia</taxon>
    </lineage>
</organism>
<evidence type="ECO:0000313" key="1">
    <source>
        <dbReference type="EMBL" id="QEG14858.1"/>
    </source>
</evidence>
<dbReference type="EMBL" id="CP042910">
    <property type="protein sequence ID" value="QEG14858.1"/>
    <property type="molecule type" value="Genomic_DNA"/>
</dbReference>
<keyword evidence="2" id="KW-1185">Reference proteome</keyword>
<dbReference type="Proteomes" id="UP000322887">
    <property type="component" value="Chromosome"/>
</dbReference>
<reference evidence="1 2" key="1">
    <citation type="submission" date="2019-08" db="EMBL/GenBank/DDBJ databases">
        <title>Deep-cultivation of Planctomycetes and their phenomic and genomic characterization uncovers novel biology.</title>
        <authorList>
            <person name="Wiegand S."/>
            <person name="Jogler M."/>
            <person name="Boedeker C."/>
            <person name="Pinto D."/>
            <person name="Vollmers J."/>
            <person name="Rivas-Marin E."/>
            <person name="Kohn T."/>
            <person name="Peeters S.H."/>
            <person name="Heuer A."/>
            <person name="Rast P."/>
            <person name="Oberbeckmann S."/>
            <person name="Bunk B."/>
            <person name="Jeske O."/>
            <person name="Meyerdierks A."/>
            <person name="Storesund J.E."/>
            <person name="Kallscheuer N."/>
            <person name="Luecker S."/>
            <person name="Lage O.M."/>
            <person name="Pohl T."/>
            <person name="Merkel B.J."/>
            <person name="Hornburger P."/>
            <person name="Mueller R.-W."/>
            <person name="Bruemmer F."/>
            <person name="Labrenz M."/>
            <person name="Spormann A.M."/>
            <person name="Op den Camp H."/>
            <person name="Overmann J."/>
            <person name="Amann R."/>
            <person name="Jetten M.S.M."/>
            <person name="Mascher T."/>
            <person name="Medema M.H."/>
            <person name="Devos D.P."/>
            <person name="Kaster A.-K."/>
            <person name="Ovreas L."/>
            <person name="Rohde M."/>
            <person name="Galperin M.Y."/>
            <person name="Jogler C."/>
        </authorList>
    </citation>
    <scope>NUCLEOTIDE SEQUENCE [LARGE SCALE GENOMIC DNA]</scope>
    <source>
        <strain evidence="1 2">DSM 8797</strain>
    </source>
</reference>
<protein>
    <submittedName>
        <fullName evidence="1">Uncharacterized protein</fullName>
    </submittedName>
</protein>
<evidence type="ECO:0000313" key="2">
    <source>
        <dbReference type="Proteomes" id="UP000322887"/>
    </source>
</evidence>